<organism evidence="2 3">
    <name type="scientific">Hydrogenivirga caldilitoris</name>
    <dbReference type="NCBI Taxonomy" id="246264"/>
    <lineage>
        <taxon>Bacteria</taxon>
        <taxon>Pseudomonadati</taxon>
        <taxon>Aquificota</taxon>
        <taxon>Aquificia</taxon>
        <taxon>Aquificales</taxon>
        <taxon>Aquificaceae</taxon>
        <taxon>Hydrogenivirga</taxon>
    </lineage>
</organism>
<sequence>MSPEEELKIALDRARQGTGALFIAVQDVLGFLSVYSADTEDNFVRRWLQRLETTAISFTTLDTGNSESPPDFSFGDVGKYYYYIGVLNPQLYVIGLFPKRVGAAKVLYGMGGVVEELRQFTDVLSELKEISRRRYVEQKEKEGELKQVRRKKRYLSPHQIEALKDTFINEIGPAGDYIFNAVIIEKRFNRNLLTKEDAYELIDYLTQEIDSLDRAERFVKTALSIVDEEAL</sequence>
<proteinExistence type="predicted"/>
<dbReference type="RefSeq" id="WP_121008655.1">
    <property type="nucleotide sequence ID" value="NZ_RCCJ01000001.1"/>
</dbReference>
<reference evidence="2 3" key="1">
    <citation type="submission" date="2018-10" db="EMBL/GenBank/DDBJ databases">
        <title>Genomic Encyclopedia of Archaeal and Bacterial Type Strains, Phase II (KMG-II): from individual species to whole genera.</title>
        <authorList>
            <person name="Goeker M."/>
        </authorList>
    </citation>
    <scope>NUCLEOTIDE SEQUENCE [LARGE SCALE GENOMIC DNA]</scope>
    <source>
        <strain evidence="2 3">DSM 16510</strain>
    </source>
</reference>
<dbReference type="InterPro" id="IPR058395">
    <property type="entry name" value="DUF8082"/>
</dbReference>
<gene>
    <name evidence="2" type="ORF">BCF55_0058</name>
</gene>
<comment type="caution">
    <text evidence="2">The sequence shown here is derived from an EMBL/GenBank/DDBJ whole genome shotgun (WGS) entry which is preliminary data.</text>
</comment>
<dbReference type="EMBL" id="RCCJ01000001">
    <property type="protein sequence ID" value="RLJ69802.1"/>
    <property type="molecule type" value="Genomic_DNA"/>
</dbReference>
<keyword evidence="3" id="KW-1185">Reference proteome</keyword>
<dbReference type="OrthoDB" id="9819858at2"/>
<evidence type="ECO:0000313" key="3">
    <source>
        <dbReference type="Proteomes" id="UP000267841"/>
    </source>
</evidence>
<dbReference type="Proteomes" id="UP000267841">
    <property type="component" value="Unassembled WGS sequence"/>
</dbReference>
<evidence type="ECO:0000313" key="2">
    <source>
        <dbReference type="EMBL" id="RLJ69802.1"/>
    </source>
</evidence>
<feature type="domain" description="DUF8082" evidence="1">
    <location>
        <begin position="159"/>
        <end position="227"/>
    </location>
</feature>
<evidence type="ECO:0000259" key="1">
    <source>
        <dbReference type="Pfam" id="PF26309"/>
    </source>
</evidence>
<name>A0A497XRN8_9AQUI</name>
<accession>A0A497XRN8</accession>
<protein>
    <recommendedName>
        <fullName evidence="1">DUF8082 domain-containing protein</fullName>
    </recommendedName>
</protein>
<dbReference type="Pfam" id="PF26309">
    <property type="entry name" value="DUF8082"/>
    <property type="match status" value="1"/>
</dbReference>
<dbReference type="AlphaFoldDB" id="A0A497XRN8"/>